<comment type="caution">
    <text evidence="2">The sequence shown here is derived from an EMBL/GenBank/DDBJ whole genome shotgun (WGS) entry which is preliminary data.</text>
</comment>
<sequence>MKRTILKVAAVTIFVSTFASCGNNQNGNDKTTEDALTANLAQFVATSTTDNPAVYLSLVKSTETDSSMVYVGKSLNDKDTLGLQIEIIKDISAGIFEDGNVNEENAFHEGAIKFSSVGGESDRFVKAIAALYEQPIDAGMTDATLEPLVFSSNKTVVDLTGNGTYAFKLFFANSVGEEAEVFAELNLYNRSFKMWAKDAAQYPGILSAFTGGGVE</sequence>
<feature type="signal peptide" evidence="1">
    <location>
        <begin position="1"/>
        <end position="21"/>
    </location>
</feature>
<evidence type="ECO:0000313" key="2">
    <source>
        <dbReference type="EMBL" id="MBD1426001.1"/>
    </source>
</evidence>
<keyword evidence="1" id="KW-0732">Signal</keyword>
<dbReference type="EMBL" id="JACNYK010000002">
    <property type="protein sequence ID" value="MBD1426001.1"/>
    <property type="molecule type" value="Genomic_DNA"/>
</dbReference>
<feature type="chain" id="PRO_5046032773" description="Lipoprotein" evidence="1">
    <location>
        <begin position="22"/>
        <end position="215"/>
    </location>
</feature>
<name>A0ABR7Y414_9SPHI</name>
<evidence type="ECO:0008006" key="4">
    <source>
        <dbReference type="Google" id="ProtNLM"/>
    </source>
</evidence>
<protein>
    <recommendedName>
        <fullName evidence="4">Lipoprotein</fullName>
    </recommendedName>
</protein>
<dbReference type="Proteomes" id="UP000606494">
    <property type="component" value="Unassembled WGS sequence"/>
</dbReference>
<evidence type="ECO:0000256" key="1">
    <source>
        <dbReference type="SAM" id="SignalP"/>
    </source>
</evidence>
<dbReference type="PROSITE" id="PS51257">
    <property type="entry name" value="PROKAR_LIPOPROTEIN"/>
    <property type="match status" value="1"/>
</dbReference>
<proteinExistence type="predicted"/>
<gene>
    <name evidence="2" type="ORF">H8B17_10440</name>
</gene>
<accession>A0ABR7Y414</accession>
<reference evidence="2 3" key="1">
    <citation type="submission" date="2020-08" db="EMBL/GenBank/DDBJ databases">
        <title>Sphingobacterium sp. DN00404 isolated from aquaculture water.</title>
        <authorList>
            <person name="Zhang M."/>
        </authorList>
    </citation>
    <scope>NUCLEOTIDE SEQUENCE [LARGE SCALE GENOMIC DNA]</scope>
    <source>
        <strain evidence="2 3">KCTC 32294</strain>
    </source>
</reference>
<evidence type="ECO:0000313" key="3">
    <source>
        <dbReference type="Proteomes" id="UP000606494"/>
    </source>
</evidence>
<organism evidence="2 3">
    <name type="scientific">Sphingobacterium arenae</name>
    <dbReference type="NCBI Taxonomy" id="1280598"/>
    <lineage>
        <taxon>Bacteria</taxon>
        <taxon>Pseudomonadati</taxon>
        <taxon>Bacteroidota</taxon>
        <taxon>Sphingobacteriia</taxon>
        <taxon>Sphingobacteriales</taxon>
        <taxon>Sphingobacteriaceae</taxon>
        <taxon>Sphingobacterium</taxon>
    </lineage>
</organism>
<dbReference type="RefSeq" id="WP_190309108.1">
    <property type="nucleotide sequence ID" value="NZ_JACNYK010000002.1"/>
</dbReference>
<keyword evidence="3" id="KW-1185">Reference proteome</keyword>